<accession>A0A193G1I9</accession>
<dbReference type="OrthoDB" id="9955248at2"/>
<dbReference type="RefSeq" id="WP_066354703.1">
    <property type="nucleotide sequence ID" value="NZ_CBCSFJ010000032.1"/>
</dbReference>
<sequence>MQQTFDRIPVGDSSFAYQKYITRVSVLDLFCGLDVQGAGIGQAAELVLDIPFDPKAEATVQDWILGQTGTLLDDKANAFFAAAIGAAPGALTWLENEAFAVLKDAGDKTLPRIIVLIVKRIWDKMLSFLSTGVQAAGRIGNAVLELMKDERLIMRAAVRFLAHFFKEHVVARIAHTANAARVGARLAFLTAKTCHTVLHRLGPTAYSDGMPRLVSSGIHLARALTSLMDSVRLTNAAYQVAGAFGCVVAWPIKVAAALAEQLLTLMIRVSEHLRMGRLIGYARAFAQDRGYRTGIRDQGVFVVPELDAAGRKAHEKAFDAFFGEHVGWFPAAAALCLLVPNGVGDPWSYLNLANDGRYWSTQDGQVSLQRARFEAAVAEMQYLRQDARLYLGSIGLAYTHARYDMARAIGPHASDDPTTVRGFFYYLGLLATAAAPGN</sequence>
<dbReference type="KEGG" id="bbro:BAU06_20690"/>
<dbReference type="STRING" id="463025.BAU08_21220"/>
<evidence type="ECO:0000313" key="1">
    <source>
        <dbReference type="EMBL" id="ANN68393.1"/>
    </source>
</evidence>
<dbReference type="EMBL" id="CP016170">
    <property type="protein sequence ID" value="ANN68393.1"/>
    <property type="molecule type" value="Genomic_DNA"/>
</dbReference>
<reference evidence="3 4" key="1">
    <citation type="submission" date="2016-06" db="EMBL/GenBank/DDBJ databases">
        <title>Complete genome sequences of Bordetella bronchialis and Bordetella flabilis.</title>
        <authorList>
            <person name="LiPuma J.J."/>
            <person name="Spilker T."/>
        </authorList>
    </citation>
    <scope>NUCLEOTIDE SEQUENCE [LARGE SCALE GENOMIC DNA]</scope>
    <source>
        <strain evidence="2 4">AU17976</strain>
        <strain evidence="1 3">AU3182</strain>
    </source>
</reference>
<protein>
    <submittedName>
        <fullName evidence="2">Uncharacterized protein</fullName>
    </submittedName>
</protein>
<dbReference type="Proteomes" id="UP000092213">
    <property type="component" value="Chromosome"/>
</dbReference>
<evidence type="ECO:0000313" key="4">
    <source>
        <dbReference type="Proteomes" id="UP000092213"/>
    </source>
</evidence>
<keyword evidence="3" id="KW-1185">Reference proteome</keyword>
<organism evidence="2 4">
    <name type="scientific">Bordetella bronchialis</name>
    <dbReference type="NCBI Taxonomy" id="463025"/>
    <lineage>
        <taxon>Bacteria</taxon>
        <taxon>Pseudomonadati</taxon>
        <taxon>Pseudomonadota</taxon>
        <taxon>Betaproteobacteria</taxon>
        <taxon>Burkholderiales</taxon>
        <taxon>Alcaligenaceae</taxon>
        <taxon>Bordetella</taxon>
    </lineage>
</organism>
<dbReference type="AlphaFoldDB" id="A0A193G1I9"/>
<gene>
    <name evidence="1" type="ORF">BAU06_20690</name>
    <name evidence="2" type="ORF">BAU08_21220</name>
</gene>
<name>A0A193G1I9_9BORD</name>
<evidence type="ECO:0000313" key="2">
    <source>
        <dbReference type="EMBL" id="ANN73533.1"/>
    </source>
</evidence>
<proteinExistence type="predicted"/>
<dbReference type="Proteomes" id="UP000091897">
    <property type="component" value="Chromosome"/>
</dbReference>
<evidence type="ECO:0000313" key="3">
    <source>
        <dbReference type="Proteomes" id="UP000091897"/>
    </source>
</evidence>
<dbReference type="EMBL" id="CP016171">
    <property type="protein sequence ID" value="ANN73533.1"/>
    <property type="molecule type" value="Genomic_DNA"/>
</dbReference>